<gene>
    <name evidence="2" type="ORF">AAFC00_004027</name>
</gene>
<dbReference type="PANTHER" id="PTHR21705:SF11">
    <property type="entry name" value="FHIP FAMILY PROTEIN CG3558"/>
    <property type="match status" value="1"/>
</dbReference>
<proteinExistence type="predicted"/>
<dbReference type="InterPro" id="IPR019384">
    <property type="entry name" value="FHIP"/>
</dbReference>
<comment type="caution">
    <text evidence="2">The sequence shown here is derived from an EMBL/GenBank/DDBJ whole genome shotgun (WGS) entry which is preliminary data.</text>
</comment>
<organism evidence="2 3">
    <name type="scientific">Neodothiora populina</name>
    <dbReference type="NCBI Taxonomy" id="2781224"/>
    <lineage>
        <taxon>Eukaryota</taxon>
        <taxon>Fungi</taxon>
        <taxon>Dikarya</taxon>
        <taxon>Ascomycota</taxon>
        <taxon>Pezizomycotina</taxon>
        <taxon>Dothideomycetes</taxon>
        <taxon>Dothideomycetidae</taxon>
        <taxon>Dothideales</taxon>
        <taxon>Dothioraceae</taxon>
        <taxon>Neodothiora</taxon>
    </lineage>
</organism>
<name>A0ABR3PIA5_9PEZI</name>
<sequence>MDFWSRLIGNAGKHKHSSSQASTPQQRLQRFRRAYNPILQLCSRPQVTAASGPALDQLRVSLQRIVIILREEGRTPAPHLCLSFAASAQVYSVIARAAATSHNEAVVREAISIFSMLVDSEEEHFLSSTVFSKSLIRFVTRVTASSSIGDDAETELIEVLFGVAAKLRVQPDILPVWFHASVRPPVQETARGEKKSFAGTTQKDDFPLCYLLIDRVHHEGRIGDFARTGLLYIFEAVSHSTDLENWLVSSDIPTLMASGLGALYSQLSRELSIRHDIDRMPLMLALSDYAEMPARADAENIFSTSHINHLSTFLSHLAFWQDVLEHCKSALVKQTLLDHFQILFLQQLLYPSLLQSSDTDGGSSVAVLTYLANTLEALDHPDLVRMILQYLLAIQAPKPSTHPSTDAAARRQSSLQLLDNIASDEEKVDPNLFSLVDLILNGIRSRNPQTTVSALKLSSVLLNRHTDYALTTLVKTEPVSVTTERRTAGALAHESEALMNIAVILGYKESLDDAYTTALQDVISPLEVQAVRRSQEKNNAQTEPQHTPIPMRILINDPFLSAISDLFSSFFTNNVDVNLSLTEAVVQLALRSQISLDGWLAAAPSSYRFNEEDSGSQVFDERFLDEEEALALRKLQQAHRRPLRIESQAPVLPALLERLQASIDRMRDSITNLDTLITKRIEILSGVEKDEHPLPIESRAPSRMSSDAGNDNARLQRLSESKQIQRLKSASIASSRVSSPTKSPTPSRSHDITRAKSPSRGGESPARPPLKPDSGRLSHGVFLPPPPDSIDEGGQPPISGPLTNSYAHEAEILQRRLMFHRRTSDYGGVFQYATDFAKTYTKNTGFEAREASASHVLTNIVILHFFVLELVAVLQTRAIMFDEVTFS</sequence>
<dbReference type="GeneID" id="95977727"/>
<feature type="region of interest" description="Disordered" evidence="1">
    <location>
        <begin position="719"/>
        <end position="803"/>
    </location>
</feature>
<dbReference type="PANTHER" id="PTHR21705">
    <property type="entry name" value="RAI16 PROTEIN-RELATED"/>
    <property type="match status" value="1"/>
</dbReference>
<evidence type="ECO:0000256" key="1">
    <source>
        <dbReference type="SAM" id="MobiDB-lite"/>
    </source>
</evidence>
<evidence type="ECO:0008006" key="4">
    <source>
        <dbReference type="Google" id="ProtNLM"/>
    </source>
</evidence>
<keyword evidence="3" id="KW-1185">Reference proteome</keyword>
<dbReference type="Proteomes" id="UP001562354">
    <property type="component" value="Unassembled WGS sequence"/>
</dbReference>
<reference evidence="2 3" key="1">
    <citation type="submission" date="2024-07" db="EMBL/GenBank/DDBJ databases">
        <title>Draft sequence of the Neodothiora populina.</title>
        <authorList>
            <person name="Drown D.D."/>
            <person name="Schuette U.S."/>
            <person name="Buechlein A.B."/>
            <person name="Rusch D.R."/>
            <person name="Winton L.W."/>
            <person name="Adams G.A."/>
        </authorList>
    </citation>
    <scope>NUCLEOTIDE SEQUENCE [LARGE SCALE GENOMIC DNA]</scope>
    <source>
        <strain evidence="2 3">CPC 39397</strain>
    </source>
</reference>
<feature type="compositionally biased region" description="Low complexity" evidence="1">
    <location>
        <begin position="729"/>
        <end position="747"/>
    </location>
</feature>
<dbReference type="RefSeq" id="XP_069202150.1">
    <property type="nucleotide sequence ID" value="XM_069343597.1"/>
</dbReference>
<dbReference type="EMBL" id="JBFMKM010000005">
    <property type="protein sequence ID" value="KAL1305877.1"/>
    <property type="molecule type" value="Genomic_DNA"/>
</dbReference>
<evidence type="ECO:0000313" key="2">
    <source>
        <dbReference type="EMBL" id="KAL1305877.1"/>
    </source>
</evidence>
<dbReference type="Pfam" id="PF10257">
    <property type="entry name" value="RAI16-like"/>
    <property type="match status" value="1"/>
</dbReference>
<protein>
    <recommendedName>
        <fullName evidence="4">Retinoic acid induced 16-like protein-domain-containing protein</fullName>
    </recommendedName>
</protein>
<accession>A0ABR3PIA5</accession>
<evidence type="ECO:0000313" key="3">
    <source>
        <dbReference type="Proteomes" id="UP001562354"/>
    </source>
</evidence>